<evidence type="ECO:0000256" key="5">
    <source>
        <dbReference type="ARBA" id="ARBA00022475"/>
    </source>
</evidence>
<comment type="function">
    <text evidence="12">Necessary for flagellar biosynthesis. May be involved in translocation of the flagellum.</text>
</comment>
<dbReference type="Gene3D" id="3.40.50.300">
    <property type="entry name" value="P-loop containing nucleotide triphosphate hydrolases"/>
    <property type="match status" value="1"/>
</dbReference>
<dbReference type="InterPro" id="IPR003593">
    <property type="entry name" value="AAA+_ATPase"/>
</dbReference>
<dbReference type="SMART" id="SM00382">
    <property type="entry name" value="AAA"/>
    <property type="match status" value="1"/>
</dbReference>
<evidence type="ECO:0000256" key="1">
    <source>
        <dbReference type="ARBA" id="ARBA00004413"/>
    </source>
</evidence>
<evidence type="ECO:0000259" key="16">
    <source>
        <dbReference type="SMART" id="SM00962"/>
    </source>
</evidence>
<organism evidence="17 18">
    <name type="scientific">Anaerobacterium chartisolvens</name>
    <dbReference type="NCBI Taxonomy" id="1297424"/>
    <lineage>
        <taxon>Bacteria</taxon>
        <taxon>Bacillati</taxon>
        <taxon>Bacillota</taxon>
        <taxon>Clostridia</taxon>
        <taxon>Eubacteriales</taxon>
        <taxon>Oscillospiraceae</taxon>
        <taxon>Anaerobacterium</taxon>
    </lineage>
</organism>
<dbReference type="AlphaFoldDB" id="A0A369B287"/>
<evidence type="ECO:0000256" key="11">
    <source>
        <dbReference type="ARBA" id="ARBA00023225"/>
    </source>
</evidence>
<evidence type="ECO:0000256" key="3">
    <source>
        <dbReference type="ARBA" id="ARBA00014919"/>
    </source>
</evidence>
<evidence type="ECO:0000256" key="4">
    <source>
        <dbReference type="ARBA" id="ARBA00022448"/>
    </source>
</evidence>
<keyword evidence="17" id="KW-0282">Flagellum</keyword>
<comment type="similarity">
    <text evidence="2">Belongs to the GTP-binding SRP family.</text>
</comment>
<feature type="compositionally biased region" description="Basic and acidic residues" evidence="14">
    <location>
        <begin position="49"/>
        <end position="60"/>
    </location>
</feature>
<sequence length="397" mass="43749">MLKVKMDLGSEAVILNTRKIRKKGLLSFFSKPLIEILAAVDDNYSTKIDSGKKPEGDAAKHTMKKPASRAMPVQSPLPAAMYSKSALNEKDDKYSGLENKVNSMEVLLKRIYERMDTPENEIAPEAEPQRDKLSSETMKLFYNNLIKNDVDAELAKRIIEAASGKLGQSPSASDISSALYDIIIDMLGKPEVIKLRDDGKPTVVIFTGPTGVGKTTTIAKIAASYLLNMRKSVGLITTDTYRIAAVEQLKTYAEILGIPATVIYSANEIDDAIKAYSDKDIILIDTAGRSHRNKEQFEELKNTITALGADEIYMVMSTTTNAGSCRDILNNYSFLKDYKLIFTKVDETPLMGIILNTRVWTDKKLSYMAVGQSVPDDIEVVNTEKIAKILLGSIAGI</sequence>
<evidence type="ECO:0000256" key="6">
    <source>
        <dbReference type="ARBA" id="ARBA00022741"/>
    </source>
</evidence>
<evidence type="ECO:0000256" key="14">
    <source>
        <dbReference type="SAM" id="MobiDB-lite"/>
    </source>
</evidence>
<dbReference type="FunFam" id="3.40.50.300:FF:000695">
    <property type="entry name" value="Flagellar biosynthesis regulator FlhF"/>
    <property type="match status" value="1"/>
</dbReference>
<keyword evidence="5" id="KW-1003">Cell membrane</keyword>
<evidence type="ECO:0000256" key="8">
    <source>
        <dbReference type="ARBA" id="ARBA00022927"/>
    </source>
</evidence>
<dbReference type="EMBL" id="QPJT01000013">
    <property type="protein sequence ID" value="RCX15531.1"/>
    <property type="molecule type" value="Genomic_DNA"/>
</dbReference>
<keyword evidence="6" id="KW-0547">Nucleotide-binding</keyword>
<dbReference type="GO" id="GO:0005525">
    <property type="term" value="F:GTP binding"/>
    <property type="evidence" value="ECO:0007669"/>
    <property type="project" value="UniProtKB-UniRule"/>
</dbReference>
<evidence type="ECO:0000313" key="18">
    <source>
        <dbReference type="Proteomes" id="UP000253034"/>
    </source>
</evidence>
<evidence type="ECO:0000256" key="7">
    <source>
        <dbReference type="ARBA" id="ARBA00022795"/>
    </source>
</evidence>
<proteinExistence type="inferred from homology"/>
<keyword evidence="17" id="KW-0969">Cilium</keyword>
<dbReference type="GO" id="GO:0005886">
    <property type="term" value="C:plasma membrane"/>
    <property type="evidence" value="ECO:0007669"/>
    <property type="project" value="UniProtKB-SubCell"/>
</dbReference>
<dbReference type="Proteomes" id="UP000253034">
    <property type="component" value="Unassembled WGS sequence"/>
</dbReference>
<keyword evidence="10" id="KW-0472">Membrane</keyword>
<feature type="domain" description="SRP54-type proteins GTP-binding" evidence="16">
    <location>
        <begin position="201"/>
        <end position="392"/>
    </location>
</feature>
<keyword evidence="9" id="KW-0342">GTP-binding</keyword>
<dbReference type="Pfam" id="PF00448">
    <property type="entry name" value="SRP54"/>
    <property type="match status" value="1"/>
</dbReference>
<evidence type="ECO:0000256" key="12">
    <source>
        <dbReference type="ARBA" id="ARBA00025337"/>
    </source>
</evidence>
<dbReference type="InterPro" id="IPR027417">
    <property type="entry name" value="P-loop_NTPase"/>
</dbReference>
<feature type="domain" description="AAA+ ATPase" evidence="15">
    <location>
        <begin position="200"/>
        <end position="346"/>
    </location>
</feature>
<name>A0A369B287_9FIRM</name>
<evidence type="ECO:0000256" key="2">
    <source>
        <dbReference type="ARBA" id="ARBA00008531"/>
    </source>
</evidence>
<dbReference type="SUPFAM" id="SSF52540">
    <property type="entry name" value="P-loop containing nucleoside triphosphate hydrolases"/>
    <property type="match status" value="1"/>
</dbReference>
<dbReference type="CDD" id="cd17873">
    <property type="entry name" value="FlhF"/>
    <property type="match status" value="1"/>
</dbReference>
<dbReference type="GO" id="GO:0015031">
    <property type="term" value="P:protein transport"/>
    <property type="evidence" value="ECO:0007669"/>
    <property type="project" value="UniProtKB-KW"/>
</dbReference>
<evidence type="ECO:0000256" key="10">
    <source>
        <dbReference type="ARBA" id="ARBA00023136"/>
    </source>
</evidence>
<evidence type="ECO:0000256" key="9">
    <source>
        <dbReference type="ARBA" id="ARBA00023134"/>
    </source>
</evidence>
<dbReference type="InterPro" id="IPR000897">
    <property type="entry name" value="SRP54_GTPase_dom"/>
</dbReference>
<dbReference type="PANTHER" id="PTHR43134">
    <property type="entry name" value="SIGNAL RECOGNITION PARTICLE RECEPTOR SUBUNIT ALPHA"/>
    <property type="match status" value="1"/>
</dbReference>
<dbReference type="Gene3D" id="1.20.120.1380">
    <property type="entry name" value="Flagellar FlhF biosynthesis protein, N domain"/>
    <property type="match status" value="1"/>
</dbReference>
<dbReference type="GO" id="GO:0005047">
    <property type="term" value="F:signal recognition particle binding"/>
    <property type="evidence" value="ECO:0007669"/>
    <property type="project" value="TreeGrafter"/>
</dbReference>
<comment type="caution">
    <text evidence="17">The sequence shown here is derived from an EMBL/GenBank/DDBJ whole genome shotgun (WGS) entry which is preliminary data.</text>
</comment>
<keyword evidence="11" id="KW-1006">Bacterial flagellum protein export</keyword>
<evidence type="ECO:0000256" key="13">
    <source>
        <dbReference type="NCBIfam" id="TIGR03499"/>
    </source>
</evidence>
<protein>
    <recommendedName>
        <fullName evidence="3 13">Flagellar biosynthesis protein FlhF</fullName>
    </recommendedName>
</protein>
<dbReference type="SMART" id="SM00962">
    <property type="entry name" value="SRP54"/>
    <property type="match status" value="1"/>
</dbReference>
<gene>
    <name evidence="17" type="ORF">DFR58_113113</name>
</gene>
<dbReference type="InterPro" id="IPR047040">
    <property type="entry name" value="FlhF__GTPase_dom"/>
</dbReference>
<comment type="subcellular location">
    <subcellularLocation>
        <location evidence="1">Cell membrane</location>
        <topology evidence="1">Peripheral membrane protein</topology>
        <orientation evidence="1">Cytoplasmic side</orientation>
    </subcellularLocation>
</comment>
<keyword evidence="4" id="KW-0813">Transport</keyword>
<dbReference type="GO" id="GO:0003924">
    <property type="term" value="F:GTPase activity"/>
    <property type="evidence" value="ECO:0007669"/>
    <property type="project" value="UniProtKB-UniRule"/>
</dbReference>
<keyword evidence="18" id="KW-1185">Reference proteome</keyword>
<feature type="region of interest" description="Disordered" evidence="14">
    <location>
        <begin position="48"/>
        <end position="72"/>
    </location>
</feature>
<keyword evidence="7" id="KW-1005">Bacterial flagellum biogenesis</keyword>
<keyword evidence="17" id="KW-0966">Cell projection</keyword>
<dbReference type="NCBIfam" id="TIGR03499">
    <property type="entry name" value="FlhF"/>
    <property type="match status" value="1"/>
</dbReference>
<dbReference type="PANTHER" id="PTHR43134:SF3">
    <property type="entry name" value="FLAGELLAR BIOSYNTHESIS PROTEIN FLHF"/>
    <property type="match status" value="1"/>
</dbReference>
<dbReference type="GO" id="GO:0044781">
    <property type="term" value="P:bacterial-type flagellum organization"/>
    <property type="evidence" value="ECO:0007669"/>
    <property type="project" value="UniProtKB-UniRule"/>
</dbReference>
<accession>A0A369B287</accession>
<dbReference type="GO" id="GO:0006614">
    <property type="term" value="P:SRP-dependent cotranslational protein targeting to membrane"/>
    <property type="evidence" value="ECO:0007669"/>
    <property type="project" value="UniProtKB-UniRule"/>
</dbReference>
<keyword evidence="8" id="KW-0653">Protein transport</keyword>
<evidence type="ECO:0000259" key="15">
    <source>
        <dbReference type="SMART" id="SM00382"/>
    </source>
</evidence>
<dbReference type="InterPro" id="IPR020006">
    <property type="entry name" value="FlhF"/>
</dbReference>
<evidence type="ECO:0000313" key="17">
    <source>
        <dbReference type="EMBL" id="RCX15531.1"/>
    </source>
</evidence>
<reference evidence="17 18" key="1">
    <citation type="submission" date="2018-07" db="EMBL/GenBank/DDBJ databases">
        <title>Genomic Encyclopedia of Type Strains, Phase IV (KMG-IV): sequencing the most valuable type-strain genomes for metagenomic binning, comparative biology and taxonomic classification.</title>
        <authorList>
            <person name="Goeker M."/>
        </authorList>
    </citation>
    <scope>NUCLEOTIDE SEQUENCE [LARGE SCALE GENOMIC DNA]</scope>
    <source>
        <strain evidence="17 18">DSM 27016</strain>
    </source>
</reference>